<proteinExistence type="predicted"/>
<protein>
    <submittedName>
        <fullName evidence="1">Vacuolar protein sorting-associated protein 62</fullName>
    </submittedName>
</protein>
<gene>
    <name evidence="1" type="primary">VPS62_3</name>
    <name evidence="1" type="ORF">LTR37_011139</name>
</gene>
<dbReference type="Proteomes" id="UP001281147">
    <property type="component" value="Unassembled WGS sequence"/>
</dbReference>
<organism evidence="1 2">
    <name type="scientific">Vermiconidia calcicola</name>
    <dbReference type="NCBI Taxonomy" id="1690605"/>
    <lineage>
        <taxon>Eukaryota</taxon>
        <taxon>Fungi</taxon>
        <taxon>Dikarya</taxon>
        <taxon>Ascomycota</taxon>
        <taxon>Pezizomycotina</taxon>
        <taxon>Dothideomycetes</taxon>
        <taxon>Dothideomycetidae</taxon>
        <taxon>Mycosphaerellales</taxon>
        <taxon>Extremaceae</taxon>
        <taxon>Vermiconidia</taxon>
    </lineage>
</organism>
<dbReference type="EMBL" id="JAUTXU010000096">
    <property type="protein sequence ID" value="KAK3708975.1"/>
    <property type="molecule type" value="Genomic_DNA"/>
</dbReference>
<reference evidence="1" key="1">
    <citation type="submission" date="2023-07" db="EMBL/GenBank/DDBJ databases">
        <title>Black Yeasts Isolated from many extreme environments.</title>
        <authorList>
            <person name="Coleine C."/>
            <person name="Stajich J.E."/>
            <person name="Selbmann L."/>
        </authorList>
    </citation>
    <scope>NUCLEOTIDE SEQUENCE</scope>
    <source>
        <strain evidence="1">CCFEE 5714</strain>
    </source>
</reference>
<evidence type="ECO:0000313" key="2">
    <source>
        <dbReference type="Proteomes" id="UP001281147"/>
    </source>
</evidence>
<sequence length="596" mass="67563">MKRPGRKSFFAFLAITLGYIILMGIGVHLTSSSNPSEKHENAEWIATGRYWLDRQMCRWFGTCGTLHLKKSGWTWAGVDDDLPPSLPDFSKFWESGEADPDSWSDEEKAKRDIPQYVYDYAPYVHLFSGESFWPGDLAEHLVHTSPHVNHTKMLDLNHHRNLTNLHELNDYDCGVHGRFTHVFLQSEDNVEERPSWLTGIKHIPNAARVVVEEEDDDPVWPDSDDSKHYDTGPDNHQSQVELAKTSKVINAEDWDLGWPALTKSENGRCGGYSGFTCKGSKFGHCCSIYGWCGKGDAFCGQACDPVAGKCNDPFEPRPKPRSDLRRRGLQFTNKGREPSPAGKSSAPAILVVVPKDDGIVDAFWFFFYSFNLGQKVFNIRFGNHIGDWEHTLIRFKDGKPISAAVSEHDFGAAWAWEALEKYLPNPDGSGTVIGSWSNVTAARLAKRPVVYSATGTHAMYITPGVQPYVLPWAILHDQTDRGPLWDPSLNVRSYTYDLETEEFRASTRNPKVPTSWFDFAGHWGDKFYPLSDPRQYRFAGEFHYVNGPPGPRWKGLSRKHVCQHGRRCHIRHWVNDGRVRRLPLPDGDVEEWIAGS</sequence>
<evidence type="ECO:0000313" key="1">
    <source>
        <dbReference type="EMBL" id="KAK3708975.1"/>
    </source>
</evidence>
<comment type="caution">
    <text evidence="1">The sequence shown here is derived from an EMBL/GenBank/DDBJ whole genome shotgun (WGS) entry which is preliminary data.</text>
</comment>
<name>A0ACC3N423_9PEZI</name>
<keyword evidence="2" id="KW-1185">Reference proteome</keyword>
<accession>A0ACC3N423</accession>